<accession>A0ABR7D9S7</accession>
<gene>
    <name evidence="8" type="ORF">H8S20_04180</name>
</gene>
<sequence>MNFLSDDLFRFIKFALVGVLNTLMNWIIFFILNASGFYYLVANIISYSISTLNSYLWNSRWVFKYQGDNKKETTLKFIVLNIFGLVLNTIILFVLVDKLKLNKMVGLIITTAIVMIINYMINKFWVFRGTNS</sequence>
<keyword evidence="9" id="KW-1185">Reference proteome</keyword>
<feature type="transmembrane region" description="Helical" evidence="6">
    <location>
        <begin position="101"/>
        <end position="121"/>
    </location>
</feature>
<evidence type="ECO:0000259" key="7">
    <source>
        <dbReference type="Pfam" id="PF04138"/>
    </source>
</evidence>
<keyword evidence="5 6" id="KW-0472">Membrane</keyword>
<comment type="subcellular location">
    <subcellularLocation>
        <location evidence="1">Membrane</location>
        <topology evidence="1">Multi-pass membrane protein</topology>
    </subcellularLocation>
</comment>
<dbReference type="PANTHER" id="PTHR38459:SF1">
    <property type="entry name" value="PROPHAGE BACTOPRENOL-LINKED GLUCOSE TRANSLOCASE HOMOLOG"/>
    <property type="match status" value="1"/>
</dbReference>
<reference evidence="8 9" key="1">
    <citation type="submission" date="2020-08" db="EMBL/GenBank/DDBJ databases">
        <title>Genome public.</title>
        <authorList>
            <person name="Liu C."/>
            <person name="Sun Q."/>
        </authorList>
    </citation>
    <scope>NUCLEOTIDE SEQUENCE [LARGE SCALE GENOMIC DNA]</scope>
    <source>
        <strain evidence="8 9">NSJ-6</strain>
    </source>
</reference>
<proteinExistence type="inferred from homology"/>
<comment type="caution">
    <text evidence="8">The sequence shown here is derived from an EMBL/GenBank/DDBJ whole genome shotgun (WGS) entry which is preliminary data.</text>
</comment>
<evidence type="ECO:0000313" key="9">
    <source>
        <dbReference type="Proteomes" id="UP000596929"/>
    </source>
</evidence>
<dbReference type="Proteomes" id="UP000596929">
    <property type="component" value="Unassembled WGS sequence"/>
</dbReference>
<keyword evidence="3 6" id="KW-0812">Transmembrane</keyword>
<dbReference type="Pfam" id="PF04138">
    <property type="entry name" value="GtrA_DPMS_TM"/>
    <property type="match status" value="1"/>
</dbReference>
<evidence type="ECO:0000313" key="8">
    <source>
        <dbReference type="EMBL" id="MBC5628087.1"/>
    </source>
</evidence>
<dbReference type="PANTHER" id="PTHR38459">
    <property type="entry name" value="PROPHAGE BACTOPRENOL-LINKED GLUCOSE TRANSLOCASE HOMOLOG"/>
    <property type="match status" value="1"/>
</dbReference>
<evidence type="ECO:0000256" key="2">
    <source>
        <dbReference type="ARBA" id="ARBA00009399"/>
    </source>
</evidence>
<comment type="similarity">
    <text evidence="2">Belongs to the GtrA family.</text>
</comment>
<dbReference type="RefSeq" id="WP_186859353.1">
    <property type="nucleotide sequence ID" value="NZ_JACOOO010000004.1"/>
</dbReference>
<feature type="transmembrane region" description="Helical" evidence="6">
    <location>
        <begin position="37"/>
        <end position="56"/>
    </location>
</feature>
<evidence type="ECO:0000256" key="4">
    <source>
        <dbReference type="ARBA" id="ARBA00022989"/>
    </source>
</evidence>
<dbReference type="EMBL" id="JACOOO010000004">
    <property type="protein sequence ID" value="MBC5628087.1"/>
    <property type="molecule type" value="Genomic_DNA"/>
</dbReference>
<evidence type="ECO:0000256" key="5">
    <source>
        <dbReference type="ARBA" id="ARBA00023136"/>
    </source>
</evidence>
<evidence type="ECO:0000256" key="1">
    <source>
        <dbReference type="ARBA" id="ARBA00004141"/>
    </source>
</evidence>
<keyword evidence="4 6" id="KW-1133">Transmembrane helix</keyword>
<feature type="domain" description="GtrA/DPMS transmembrane" evidence="7">
    <location>
        <begin position="13"/>
        <end position="127"/>
    </location>
</feature>
<name>A0ABR7D9S7_9CLOT</name>
<dbReference type="InterPro" id="IPR051401">
    <property type="entry name" value="GtrA_CellWall_Glycosyl"/>
</dbReference>
<organism evidence="8 9">
    <name type="scientific">Clostridium hominis</name>
    <dbReference type="NCBI Taxonomy" id="2763036"/>
    <lineage>
        <taxon>Bacteria</taxon>
        <taxon>Bacillati</taxon>
        <taxon>Bacillota</taxon>
        <taxon>Clostridia</taxon>
        <taxon>Eubacteriales</taxon>
        <taxon>Clostridiaceae</taxon>
        <taxon>Clostridium</taxon>
    </lineage>
</organism>
<feature type="transmembrane region" description="Helical" evidence="6">
    <location>
        <begin position="77"/>
        <end position="95"/>
    </location>
</feature>
<protein>
    <submittedName>
        <fullName evidence="8">GtrA family protein</fullName>
    </submittedName>
</protein>
<dbReference type="InterPro" id="IPR007267">
    <property type="entry name" value="GtrA_DPMS_TM"/>
</dbReference>
<feature type="transmembrane region" description="Helical" evidence="6">
    <location>
        <begin position="12"/>
        <end position="31"/>
    </location>
</feature>
<evidence type="ECO:0000256" key="3">
    <source>
        <dbReference type="ARBA" id="ARBA00022692"/>
    </source>
</evidence>
<evidence type="ECO:0000256" key="6">
    <source>
        <dbReference type="SAM" id="Phobius"/>
    </source>
</evidence>